<dbReference type="Proteomes" id="UP000076128">
    <property type="component" value="Chromosome"/>
</dbReference>
<dbReference type="InterPro" id="IPR029063">
    <property type="entry name" value="SAM-dependent_MTases_sf"/>
</dbReference>
<dbReference type="PANTHER" id="PTHR43464">
    <property type="entry name" value="METHYLTRANSFERASE"/>
    <property type="match status" value="1"/>
</dbReference>
<protein>
    <recommendedName>
        <fullName evidence="6">Methyltransferase domain-containing protein</fullName>
    </recommendedName>
</protein>
<sequence>MTGDPATSGFCGDPATVDFYQTNADRYADWSQGRGAPDALRRFAAILPPGAAVADLGCGAGWASAWLRDQGFAVTAFDPVPAMVAMAAARGVTAIAGGAEALPADTFDGLWCNAVLQHLPRADLPAALARIAAALRPGGRLFISIHEGDETLRDGLGRLYVHHREADLRAALAANGIETLEASLGSGHGFDGRPITMLRLDARRQS</sequence>
<keyword evidence="2" id="KW-0808">Transferase</keyword>
<dbReference type="Gene3D" id="3.40.50.150">
    <property type="entry name" value="Vaccinia Virus protein VP39"/>
    <property type="match status" value="1"/>
</dbReference>
<gene>
    <name evidence="4" type="ORF">AKL17_0369</name>
</gene>
<keyword evidence="3" id="KW-0949">S-adenosyl-L-methionine</keyword>
<dbReference type="CDD" id="cd02440">
    <property type="entry name" value="AdoMet_MTases"/>
    <property type="match status" value="1"/>
</dbReference>
<accession>A0A159YYV9</accession>
<keyword evidence="5" id="KW-1185">Reference proteome</keyword>
<dbReference type="GO" id="GO:0008168">
    <property type="term" value="F:methyltransferase activity"/>
    <property type="evidence" value="ECO:0007669"/>
    <property type="project" value="UniProtKB-KW"/>
</dbReference>
<dbReference type="RefSeq" id="WP_066809073.1">
    <property type="nucleotide sequence ID" value="NZ_CP012661.1"/>
</dbReference>
<name>A0A159YYV9_9RHOB</name>
<dbReference type="AlphaFoldDB" id="A0A159YYV9"/>
<dbReference type="KEGG" id="daa:AKL17_0369"/>
<dbReference type="Pfam" id="PF13489">
    <property type="entry name" value="Methyltransf_23"/>
    <property type="match status" value="1"/>
</dbReference>
<evidence type="ECO:0000256" key="2">
    <source>
        <dbReference type="ARBA" id="ARBA00022679"/>
    </source>
</evidence>
<dbReference type="STRING" id="1335048.AKL17_0369"/>
<dbReference type="SUPFAM" id="SSF53335">
    <property type="entry name" value="S-adenosyl-L-methionine-dependent methyltransferases"/>
    <property type="match status" value="1"/>
</dbReference>
<evidence type="ECO:0000313" key="4">
    <source>
        <dbReference type="EMBL" id="AMY67631.1"/>
    </source>
</evidence>
<reference evidence="4 5" key="1">
    <citation type="submission" date="2015-09" db="EMBL/GenBank/DDBJ databases">
        <title>Complete genome sequence of Defluviimonas alba cai42t isolated from an oilfield in Xinjiang.</title>
        <authorList>
            <person name="Geng S."/>
            <person name="Pan X."/>
            <person name="Wu X."/>
        </authorList>
    </citation>
    <scope>NUCLEOTIDE SEQUENCE [LARGE SCALE GENOMIC DNA]</scope>
    <source>
        <strain evidence="5">cai42</strain>
    </source>
</reference>
<proteinExistence type="predicted"/>
<dbReference type="OrthoDB" id="9804312at2"/>
<dbReference type="GO" id="GO:0032259">
    <property type="term" value="P:methylation"/>
    <property type="evidence" value="ECO:0007669"/>
    <property type="project" value="UniProtKB-KW"/>
</dbReference>
<dbReference type="PANTHER" id="PTHR43464:SF19">
    <property type="entry name" value="UBIQUINONE BIOSYNTHESIS O-METHYLTRANSFERASE, MITOCHONDRIAL"/>
    <property type="match status" value="1"/>
</dbReference>
<evidence type="ECO:0000256" key="3">
    <source>
        <dbReference type="ARBA" id="ARBA00022691"/>
    </source>
</evidence>
<evidence type="ECO:0000256" key="1">
    <source>
        <dbReference type="ARBA" id="ARBA00022603"/>
    </source>
</evidence>
<keyword evidence="1" id="KW-0489">Methyltransferase</keyword>
<organism evidence="4 5">
    <name type="scientific">Frigidibacter mobilis</name>
    <dbReference type="NCBI Taxonomy" id="1335048"/>
    <lineage>
        <taxon>Bacteria</taxon>
        <taxon>Pseudomonadati</taxon>
        <taxon>Pseudomonadota</taxon>
        <taxon>Alphaproteobacteria</taxon>
        <taxon>Rhodobacterales</taxon>
        <taxon>Paracoccaceae</taxon>
        <taxon>Frigidibacter</taxon>
    </lineage>
</organism>
<evidence type="ECO:0000313" key="5">
    <source>
        <dbReference type="Proteomes" id="UP000076128"/>
    </source>
</evidence>
<evidence type="ECO:0008006" key="6">
    <source>
        <dbReference type="Google" id="ProtNLM"/>
    </source>
</evidence>
<dbReference type="EMBL" id="CP012661">
    <property type="protein sequence ID" value="AMY67631.1"/>
    <property type="molecule type" value="Genomic_DNA"/>
</dbReference>